<keyword evidence="14" id="KW-0175">Coiled coil</keyword>
<evidence type="ECO:0000256" key="3">
    <source>
        <dbReference type="ARBA" id="ARBA00010886"/>
    </source>
</evidence>
<name>A0A139WBD7_TRICA</name>
<keyword evidence="15" id="KW-0732">Signal</keyword>
<dbReference type="EMBL" id="KQ971372">
    <property type="protein sequence ID" value="KYB25264.1"/>
    <property type="molecule type" value="Genomic_DNA"/>
</dbReference>
<dbReference type="InterPro" id="IPR033906">
    <property type="entry name" value="Lipase_N"/>
</dbReference>
<proteinExistence type="inferred from homology"/>
<dbReference type="GO" id="GO:0005634">
    <property type="term" value="C:nucleus"/>
    <property type="evidence" value="ECO:0000318"/>
    <property type="project" value="GO_Central"/>
</dbReference>
<dbReference type="GO" id="GO:0006629">
    <property type="term" value="P:lipid metabolic process"/>
    <property type="evidence" value="ECO:0007669"/>
    <property type="project" value="InterPro"/>
</dbReference>
<dbReference type="GO" id="GO:0016298">
    <property type="term" value="F:lipase activity"/>
    <property type="evidence" value="ECO:0007669"/>
    <property type="project" value="InterPro"/>
</dbReference>
<comment type="catalytic activity">
    <reaction evidence="12">
        <text>L-seryl-[protein] + ATP = O-phospho-L-seryl-[protein] + ADP + H(+)</text>
        <dbReference type="Rhea" id="RHEA:17989"/>
        <dbReference type="Rhea" id="RHEA-COMP:9863"/>
        <dbReference type="Rhea" id="RHEA-COMP:11604"/>
        <dbReference type="ChEBI" id="CHEBI:15378"/>
        <dbReference type="ChEBI" id="CHEBI:29999"/>
        <dbReference type="ChEBI" id="CHEBI:30616"/>
        <dbReference type="ChEBI" id="CHEBI:83421"/>
        <dbReference type="ChEBI" id="CHEBI:456216"/>
        <dbReference type="EC" id="2.7.11.1"/>
    </reaction>
</comment>
<dbReference type="SUPFAM" id="SSF53474">
    <property type="entry name" value="alpha/beta-Hydrolases"/>
    <property type="match status" value="1"/>
</dbReference>
<dbReference type="InterPro" id="IPR000719">
    <property type="entry name" value="Prot_kinase_dom"/>
</dbReference>
<comment type="similarity">
    <text evidence="3">Belongs to the protein kinase superfamily. NEK Ser/Thr protein kinase family. NIMA subfamily.</text>
</comment>
<dbReference type="PROSITE" id="PS50011">
    <property type="entry name" value="PROTEIN_KINASE_DOM"/>
    <property type="match status" value="1"/>
</dbReference>
<evidence type="ECO:0000256" key="15">
    <source>
        <dbReference type="SAM" id="SignalP"/>
    </source>
</evidence>
<evidence type="ECO:0000313" key="17">
    <source>
        <dbReference type="EMBL" id="KYB25264.1"/>
    </source>
</evidence>
<evidence type="ECO:0000256" key="10">
    <source>
        <dbReference type="ARBA" id="ARBA00022840"/>
    </source>
</evidence>
<evidence type="ECO:0000256" key="14">
    <source>
        <dbReference type="SAM" id="Coils"/>
    </source>
</evidence>
<dbReference type="GO" id="GO:0005524">
    <property type="term" value="F:ATP binding"/>
    <property type="evidence" value="ECO:0007669"/>
    <property type="project" value="UniProtKB-UniRule"/>
</dbReference>
<reference evidence="17 18" key="2">
    <citation type="journal article" date="2010" name="Nucleic Acids Res.">
        <title>BeetleBase in 2010: revisions to provide comprehensive genomic information for Tribolium castaneum.</title>
        <authorList>
            <person name="Kim H.S."/>
            <person name="Murphy T."/>
            <person name="Xia J."/>
            <person name="Caragea D."/>
            <person name="Park Y."/>
            <person name="Beeman R.W."/>
            <person name="Lorenzen M.D."/>
            <person name="Butcher S."/>
            <person name="Manak J.R."/>
            <person name="Brown S.J."/>
        </authorList>
    </citation>
    <scope>GENOME REANNOTATION</scope>
    <source>
        <strain evidence="17 18">Georgia GA2</strain>
    </source>
</reference>
<evidence type="ECO:0000256" key="5">
    <source>
        <dbReference type="ARBA" id="ARBA00022525"/>
    </source>
</evidence>
<dbReference type="InterPro" id="IPR051131">
    <property type="entry name" value="NEK_Ser/Thr_kinase_NIMA"/>
</dbReference>
<comment type="subcellular location">
    <subcellularLocation>
        <location evidence="1">Secreted</location>
    </subcellularLocation>
</comment>
<evidence type="ECO:0000256" key="12">
    <source>
        <dbReference type="ARBA" id="ARBA00048679"/>
    </source>
</evidence>
<keyword evidence="5" id="KW-0964">Secreted</keyword>
<dbReference type="InterPro" id="IPR017441">
    <property type="entry name" value="Protein_kinase_ATP_BS"/>
</dbReference>
<dbReference type="EC" id="2.7.11.1" evidence="4"/>
<keyword evidence="8 13" id="KW-0547">Nucleotide-binding</keyword>
<dbReference type="InterPro" id="IPR000734">
    <property type="entry name" value="TAG_lipase"/>
</dbReference>
<dbReference type="GO" id="GO:0004674">
    <property type="term" value="F:protein serine/threonine kinase activity"/>
    <property type="evidence" value="ECO:0000318"/>
    <property type="project" value="GO_Central"/>
</dbReference>
<dbReference type="SMART" id="SM00220">
    <property type="entry name" value="S_TKc"/>
    <property type="match status" value="1"/>
</dbReference>
<reference evidence="17 18" key="1">
    <citation type="journal article" date="2008" name="Nature">
        <title>The genome of the model beetle and pest Tribolium castaneum.</title>
        <authorList>
            <consortium name="Tribolium Genome Sequencing Consortium"/>
            <person name="Richards S."/>
            <person name="Gibbs R.A."/>
            <person name="Weinstock G.M."/>
            <person name="Brown S.J."/>
            <person name="Denell R."/>
            <person name="Beeman R.W."/>
            <person name="Gibbs R."/>
            <person name="Beeman R.W."/>
            <person name="Brown S.J."/>
            <person name="Bucher G."/>
            <person name="Friedrich M."/>
            <person name="Grimmelikhuijzen C.J."/>
            <person name="Klingler M."/>
            <person name="Lorenzen M."/>
            <person name="Richards S."/>
            <person name="Roth S."/>
            <person name="Schroder R."/>
            <person name="Tautz D."/>
            <person name="Zdobnov E.M."/>
            <person name="Muzny D."/>
            <person name="Gibbs R.A."/>
            <person name="Weinstock G.M."/>
            <person name="Attaway T."/>
            <person name="Bell S."/>
            <person name="Buhay C.J."/>
            <person name="Chandrabose M.N."/>
            <person name="Chavez D."/>
            <person name="Clerk-Blankenburg K.P."/>
            <person name="Cree A."/>
            <person name="Dao M."/>
            <person name="Davis C."/>
            <person name="Chacko J."/>
            <person name="Dinh H."/>
            <person name="Dugan-Rocha S."/>
            <person name="Fowler G."/>
            <person name="Garner T.T."/>
            <person name="Garnes J."/>
            <person name="Gnirke A."/>
            <person name="Hawes A."/>
            <person name="Hernandez J."/>
            <person name="Hines S."/>
            <person name="Holder M."/>
            <person name="Hume J."/>
            <person name="Jhangiani S.N."/>
            <person name="Joshi V."/>
            <person name="Khan Z.M."/>
            <person name="Jackson L."/>
            <person name="Kovar C."/>
            <person name="Kowis A."/>
            <person name="Lee S."/>
            <person name="Lewis L.R."/>
            <person name="Margolis J."/>
            <person name="Morgan M."/>
            <person name="Nazareth L.V."/>
            <person name="Nguyen N."/>
            <person name="Okwuonu G."/>
            <person name="Parker D."/>
            <person name="Richards S."/>
            <person name="Ruiz S.J."/>
            <person name="Santibanez J."/>
            <person name="Savard J."/>
            <person name="Scherer S.E."/>
            <person name="Schneider B."/>
            <person name="Sodergren E."/>
            <person name="Tautz D."/>
            <person name="Vattahil S."/>
            <person name="Villasana D."/>
            <person name="White C.S."/>
            <person name="Wright R."/>
            <person name="Park Y."/>
            <person name="Beeman R.W."/>
            <person name="Lord J."/>
            <person name="Oppert B."/>
            <person name="Lorenzen M."/>
            <person name="Brown S."/>
            <person name="Wang L."/>
            <person name="Savard J."/>
            <person name="Tautz D."/>
            <person name="Richards S."/>
            <person name="Weinstock G."/>
            <person name="Gibbs R.A."/>
            <person name="Liu Y."/>
            <person name="Worley K."/>
            <person name="Weinstock G."/>
            <person name="Elsik C.G."/>
            <person name="Reese J.T."/>
            <person name="Elhaik E."/>
            <person name="Landan G."/>
            <person name="Graur D."/>
            <person name="Arensburger P."/>
            <person name="Atkinson P."/>
            <person name="Beeman R.W."/>
            <person name="Beidler J."/>
            <person name="Brown S.J."/>
            <person name="Demuth J.P."/>
            <person name="Drury D.W."/>
            <person name="Du Y.Z."/>
            <person name="Fujiwara H."/>
            <person name="Lorenzen M."/>
            <person name="Maselli V."/>
            <person name="Osanai M."/>
            <person name="Park Y."/>
            <person name="Robertson H.M."/>
            <person name="Tu Z."/>
            <person name="Wang J.J."/>
            <person name="Wang S."/>
            <person name="Richards S."/>
            <person name="Song H."/>
            <person name="Zhang L."/>
            <person name="Sodergren E."/>
            <person name="Werner D."/>
            <person name="Stanke M."/>
            <person name="Morgenstern B."/>
            <person name="Solovyev V."/>
            <person name="Kosarev P."/>
            <person name="Brown G."/>
            <person name="Chen H.C."/>
            <person name="Ermolaeva O."/>
            <person name="Hlavina W."/>
            <person name="Kapustin Y."/>
            <person name="Kiryutin B."/>
            <person name="Kitts P."/>
            <person name="Maglott D."/>
            <person name="Pruitt K."/>
            <person name="Sapojnikov V."/>
            <person name="Souvorov A."/>
            <person name="Mackey A.J."/>
            <person name="Waterhouse R.M."/>
            <person name="Wyder S."/>
            <person name="Zdobnov E.M."/>
            <person name="Zdobnov E.M."/>
            <person name="Wyder S."/>
            <person name="Kriventseva E.V."/>
            <person name="Kadowaki T."/>
            <person name="Bork P."/>
            <person name="Aranda M."/>
            <person name="Bao R."/>
            <person name="Beermann A."/>
            <person name="Berns N."/>
            <person name="Bolognesi R."/>
            <person name="Bonneton F."/>
            <person name="Bopp D."/>
            <person name="Brown S.J."/>
            <person name="Bucher G."/>
            <person name="Butts T."/>
            <person name="Chaumot A."/>
            <person name="Denell R.E."/>
            <person name="Ferrier D.E."/>
            <person name="Friedrich M."/>
            <person name="Gordon C.M."/>
            <person name="Jindra M."/>
            <person name="Klingler M."/>
            <person name="Lan Q."/>
            <person name="Lattorff H.M."/>
            <person name="Laudet V."/>
            <person name="von Levetsow C."/>
            <person name="Liu Z."/>
            <person name="Lutz R."/>
            <person name="Lynch J.A."/>
            <person name="da Fonseca R.N."/>
            <person name="Posnien N."/>
            <person name="Reuter R."/>
            <person name="Roth S."/>
            <person name="Savard J."/>
            <person name="Schinko J.B."/>
            <person name="Schmitt C."/>
            <person name="Schoppmeier M."/>
            <person name="Schroder R."/>
            <person name="Shippy T.D."/>
            <person name="Simonnet F."/>
            <person name="Marques-Souza H."/>
            <person name="Tautz D."/>
            <person name="Tomoyasu Y."/>
            <person name="Trauner J."/>
            <person name="Van der Zee M."/>
            <person name="Vervoort M."/>
            <person name="Wittkopp N."/>
            <person name="Wimmer E.A."/>
            <person name="Yang X."/>
            <person name="Jones A.K."/>
            <person name="Sattelle D.B."/>
            <person name="Ebert P.R."/>
            <person name="Nelson D."/>
            <person name="Scott J.G."/>
            <person name="Beeman R.W."/>
            <person name="Muthukrishnan S."/>
            <person name="Kramer K.J."/>
            <person name="Arakane Y."/>
            <person name="Beeman R.W."/>
            <person name="Zhu Q."/>
            <person name="Hogenkamp D."/>
            <person name="Dixit R."/>
            <person name="Oppert B."/>
            <person name="Jiang H."/>
            <person name="Zou Z."/>
            <person name="Marshall J."/>
            <person name="Elpidina E."/>
            <person name="Vinokurov K."/>
            <person name="Oppert C."/>
            <person name="Zou Z."/>
            <person name="Evans J."/>
            <person name="Lu Z."/>
            <person name="Zhao P."/>
            <person name="Sumathipala N."/>
            <person name="Altincicek B."/>
            <person name="Vilcinskas A."/>
            <person name="Williams M."/>
            <person name="Hultmark D."/>
            <person name="Hetru C."/>
            <person name="Jiang H."/>
            <person name="Grimmelikhuijzen C.J."/>
            <person name="Hauser F."/>
            <person name="Cazzamali G."/>
            <person name="Williamson M."/>
            <person name="Park Y."/>
            <person name="Li B."/>
            <person name="Tanaka Y."/>
            <person name="Predel R."/>
            <person name="Neupert S."/>
            <person name="Schachtner J."/>
            <person name="Verleyen P."/>
            <person name="Raible F."/>
            <person name="Bork P."/>
            <person name="Friedrich M."/>
            <person name="Walden K.K."/>
            <person name="Robertson H.M."/>
            <person name="Angeli S."/>
            <person name="Foret S."/>
            <person name="Bucher G."/>
            <person name="Schuetz S."/>
            <person name="Maleszka R."/>
            <person name="Wimmer E.A."/>
            <person name="Beeman R.W."/>
            <person name="Lorenzen M."/>
            <person name="Tomoyasu Y."/>
            <person name="Miller S.C."/>
            <person name="Grossmann D."/>
            <person name="Bucher G."/>
        </authorList>
    </citation>
    <scope>NUCLEOTIDE SEQUENCE [LARGE SCALE GENOMIC DNA]</scope>
    <source>
        <strain evidence="17 18">Georgia GA2</strain>
    </source>
</reference>
<evidence type="ECO:0000256" key="9">
    <source>
        <dbReference type="ARBA" id="ARBA00022777"/>
    </source>
</evidence>
<dbReference type="Proteomes" id="UP000007266">
    <property type="component" value="Linkage group 9"/>
</dbReference>
<dbReference type="Pfam" id="PF00151">
    <property type="entry name" value="Lipase"/>
    <property type="match status" value="1"/>
</dbReference>
<dbReference type="PRINTS" id="PR00821">
    <property type="entry name" value="TAGLIPASE"/>
</dbReference>
<keyword evidence="9" id="KW-0418">Kinase</keyword>
<accession>A0A139WBD7</accession>
<gene>
    <name evidence="17" type="primary">AUGUSTUS-3.0.2_31246</name>
    <name evidence="17" type="ORF">TcasGA2_TC031246</name>
</gene>
<evidence type="ECO:0000259" key="16">
    <source>
        <dbReference type="PROSITE" id="PS50011"/>
    </source>
</evidence>
<sequence length="835" mass="93845">MFISKHLVLLIIIISHFNGNGQQLLQRNRFRRLNKPSGLKLKQRLQEKLNQYKQRTIQTICYDIVGCFELPHKRSPLQKVPENPEMLGTQFYLFRRGINFSQPEILHYDDDGKSLRKSSFNYSQPLKMIIHGYMGKWNDIGNLIGANTYLKIYDCNMVLMDWSVGARGPQYAMAAANTELVGRQLGILLLKMIENGLKPEDIHLLGFSLGAHVAGSSSEVLKKKGHLIGRITGLDAASPLFRTNHLREKHKKLDRDDARLVDVVHTDASPTITDGFGLWQPIGHVDFFPNGGQEQPGCRDTRQSVVVTHFEQVLTREVACSHIRAWRLFQETLLNKAAGSHNRCEFTAFSCPGGLKSFEKGFCFPHLPKPNSSLAIDLNYRNDIGRFGEDIKGQGVMFFVTRATPPYCGTQLQASVHISPKTEAIKGVLLLDVNYPHHNVSFQIECDADDLITTGTVMSGLGVADYETLTENVKNLTATLKFIDLEYEEENNNTYIPTIYIDKVEIRDMYSNSWQFCQKDTALKDTVGLNPAFSITLSRDSCFAVNSVVCFTMDLYNVVGLLGQGTFGTIHLCERKHNQQKIVIKRINVELNGANTEGAKNEVAVLKSLNHPNVIQFYDSFMKSGSLYIVMEYANKGTLFDLISRIKPKRFTPQTVMNLFCQILMGLNHIHARKVIHRDLKTENIFLTGLRADVVKIGDFGISKILLNNKNAHTVIGTCNYVAPELCDGKPYDIKSDIWSLGCVLYELCALERMYEGTIYNVVLAIAAGQKKVVDVSYYGIQMQQMIELMVQVDPNDRPDTTALMSLSDVFPSLHVLGTNLGCISKGAKFDFNAV</sequence>
<dbReference type="InterPro" id="IPR029058">
    <property type="entry name" value="AB_hydrolase_fold"/>
</dbReference>
<evidence type="ECO:0000256" key="7">
    <source>
        <dbReference type="ARBA" id="ARBA00022679"/>
    </source>
</evidence>
<dbReference type="PANTHER" id="PTHR44899">
    <property type="entry name" value="CAMK FAMILY PROTEIN KINASE"/>
    <property type="match status" value="1"/>
</dbReference>
<evidence type="ECO:0000256" key="4">
    <source>
        <dbReference type="ARBA" id="ARBA00012513"/>
    </source>
</evidence>
<comment type="catalytic activity">
    <reaction evidence="11">
        <text>L-threonyl-[protein] + ATP = O-phospho-L-threonyl-[protein] + ADP + H(+)</text>
        <dbReference type="Rhea" id="RHEA:46608"/>
        <dbReference type="Rhea" id="RHEA-COMP:11060"/>
        <dbReference type="Rhea" id="RHEA-COMP:11605"/>
        <dbReference type="ChEBI" id="CHEBI:15378"/>
        <dbReference type="ChEBI" id="CHEBI:30013"/>
        <dbReference type="ChEBI" id="CHEBI:30616"/>
        <dbReference type="ChEBI" id="CHEBI:61977"/>
        <dbReference type="ChEBI" id="CHEBI:456216"/>
        <dbReference type="EC" id="2.7.11.1"/>
    </reaction>
</comment>
<dbReference type="Gene3D" id="3.40.50.1820">
    <property type="entry name" value="alpha/beta hydrolase"/>
    <property type="match status" value="1"/>
</dbReference>
<dbReference type="InterPro" id="IPR013818">
    <property type="entry name" value="Lipase"/>
</dbReference>
<keyword evidence="10 13" id="KW-0067">ATP-binding</keyword>
<feature type="coiled-coil region" evidence="14">
    <location>
        <begin position="466"/>
        <end position="493"/>
    </location>
</feature>
<evidence type="ECO:0000256" key="8">
    <source>
        <dbReference type="ARBA" id="ARBA00022741"/>
    </source>
</evidence>
<dbReference type="FunFam" id="3.30.200.20:FF:000097">
    <property type="entry name" value="Probable serine/threonine-protein kinase nek1"/>
    <property type="match status" value="1"/>
</dbReference>
<evidence type="ECO:0000313" key="18">
    <source>
        <dbReference type="Proteomes" id="UP000007266"/>
    </source>
</evidence>
<dbReference type="InterPro" id="IPR011009">
    <property type="entry name" value="Kinase-like_dom_sf"/>
</dbReference>
<protein>
    <recommendedName>
        <fullName evidence="4">non-specific serine/threonine protein kinase</fullName>
        <ecNumber evidence="4">2.7.11.1</ecNumber>
    </recommendedName>
</protein>
<evidence type="ECO:0000256" key="6">
    <source>
        <dbReference type="ARBA" id="ARBA00022527"/>
    </source>
</evidence>
<dbReference type="Gene3D" id="1.10.510.10">
    <property type="entry name" value="Transferase(Phosphotransferase) domain 1"/>
    <property type="match status" value="1"/>
</dbReference>
<evidence type="ECO:0000256" key="13">
    <source>
        <dbReference type="PROSITE-ProRule" id="PRU10141"/>
    </source>
</evidence>
<feature type="domain" description="Protein kinase" evidence="16">
    <location>
        <begin position="556"/>
        <end position="811"/>
    </location>
</feature>
<dbReference type="STRING" id="7070.A0A139WBD7"/>
<feature type="signal peptide" evidence="15">
    <location>
        <begin position="1"/>
        <end position="21"/>
    </location>
</feature>
<keyword evidence="6" id="KW-0723">Serine/threonine-protein kinase</keyword>
<dbReference type="PROSITE" id="PS00107">
    <property type="entry name" value="PROTEIN_KINASE_ATP"/>
    <property type="match status" value="1"/>
</dbReference>
<feature type="chain" id="PRO_5007299646" description="non-specific serine/threonine protein kinase" evidence="15">
    <location>
        <begin position="22"/>
        <end position="835"/>
    </location>
</feature>
<dbReference type="PANTHER" id="PTHR44899:SF3">
    <property type="entry name" value="SERINE_THREONINE-PROTEIN KINASE NEK1"/>
    <property type="match status" value="1"/>
</dbReference>
<dbReference type="SUPFAM" id="SSF56112">
    <property type="entry name" value="Protein kinase-like (PK-like)"/>
    <property type="match status" value="1"/>
</dbReference>
<dbReference type="CDD" id="cd00707">
    <property type="entry name" value="Pancreat_lipase_like"/>
    <property type="match status" value="1"/>
</dbReference>
<dbReference type="InParanoid" id="A0A139WBD7"/>
<keyword evidence="18" id="KW-1185">Reference proteome</keyword>
<feature type="binding site" evidence="13">
    <location>
        <position position="585"/>
    </location>
    <ligand>
        <name>ATP</name>
        <dbReference type="ChEBI" id="CHEBI:30616"/>
    </ligand>
</feature>
<evidence type="ECO:0000256" key="2">
    <source>
        <dbReference type="ARBA" id="ARBA00010701"/>
    </source>
</evidence>
<comment type="similarity">
    <text evidence="2">Belongs to the AB hydrolase superfamily. Lipase family.</text>
</comment>
<keyword evidence="7" id="KW-0808">Transferase</keyword>
<dbReference type="PROSITE" id="PS00108">
    <property type="entry name" value="PROTEIN_KINASE_ST"/>
    <property type="match status" value="1"/>
</dbReference>
<dbReference type="AlphaFoldDB" id="A0A139WBD7"/>
<evidence type="ECO:0000256" key="11">
    <source>
        <dbReference type="ARBA" id="ARBA00047899"/>
    </source>
</evidence>
<organism evidence="17 18">
    <name type="scientific">Tribolium castaneum</name>
    <name type="common">Red flour beetle</name>
    <dbReference type="NCBI Taxonomy" id="7070"/>
    <lineage>
        <taxon>Eukaryota</taxon>
        <taxon>Metazoa</taxon>
        <taxon>Ecdysozoa</taxon>
        <taxon>Arthropoda</taxon>
        <taxon>Hexapoda</taxon>
        <taxon>Insecta</taxon>
        <taxon>Pterygota</taxon>
        <taxon>Neoptera</taxon>
        <taxon>Endopterygota</taxon>
        <taxon>Coleoptera</taxon>
        <taxon>Polyphaga</taxon>
        <taxon>Cucujiformia</taxon>
        <taxon>Tenebrionidae</taxon>
        <taxon>Tenebrionidae incertae sedis</taxon>
        <taxon>Tribolium</taxon>
    </lineage>
</organism>
<dbReference type="eggNOG" id="ENOG502QQQP">
    <property type="taxonomic scope" value="Eukaryota"/>
</dbReference>
<dbReference type="GO" id="GO:0005576">
    <property type="term" value="C:extracellular region"/>
    <property type="evidence" value="ECO:0007669"/>
    <property type="project" value="UniProtKB-SubCell"/>
</dbReference>
<evidence type="ECO:0000256" key="1">
    <source>
        <dbReference type="ARBA" id="ARBA00004613"/>
    </source>
</evidence>
<dbReference type="InterPro" id="IPR008271">
    <property type="entry name" value="Ser/Thr_kinase_AS"/>
</dbReference>
<dbReference type="Pfam" id="PF00069">
    <property type="entry name" value="Pkinase"/>
    <property type="match status" value="1"/>
</dbReference>